<feature type="domain" description="SB" evidence="9">
    <location>
        <begin position="331"/>
        <end position="397"/>
    </location>
</feature>
<evidence type="ECO:0000259" key="9">
    <source>
        <dbReference type="PROSITE" id="PS51312"/>
    </source>
</evidence>
<evidence type="ECO:0000256" key="1">
    <source>
        <dbReference type="ARBA" id="ARBA00004177"/>
    </source>
</evidence>
<evidence type="ECO:0000313" key="12">
    <source>
        <dbReference type="Proteomes" id="UP000410492"/>
    </source>
</evidence>
<evidence type="ECO:0000256" key="2">
    <source>
        <dbReference type="ARBA" id="ARBA00009594"/>
    </source>
</evidence>
<comment type="similarity">
    <text evidence="2">Belongs to the ubiquitin-conjugating enzyme family. UEV subfamily.</text>
</comment>
<reference evidence="11 12" key="1">
    <citation type="submission" date="2019-01" db="EMBL/GenBank/DDBJ databases">
        <authorList>
            <person name="Sayadi A."/>
        </authorList>
    </citation>
    <scope>NUCLEOTIDE SEQUENCE [LARGE SCALE GENOMIC DNA]</scope>
</reference>
<sequence length="397" mass="44922">MSVDNDRLKQWLIQYKNPDVCYRDILSVTNQYRGLHPEQGIYTFNDGTQMDLVHLSGTIPVRYRGAVYNIPICIWLIDTHPQNAPICYVRPTQDMSIKVSMFVDQNGKIYLPYLHDWVPNSSDLLGLIQVMIVTFGEQPPVFARSKDDIPYGAGSFMPQPSMGYMPQPPYPTPSYPPSSGGYGSGGAYPPYPPASTTSFPGFPSFPTPPSYPPYPPTSFGTPTPPAGTGTIKEEHIRESLLTAIEEKLMRRMKEQFQQNQAELETLKRTQEELKQGRVKLENIIGRLEKEKSDLDKNITLLKDKEQELQKAIERLNNQESIDVDDAVITTAPLYKQLLNAFAEEAALEDAIYYMGEALRCGVIDLDVFLRQVRTLSRKQFMLRALMQKCRQKAGLSI</sequence>
<keyword evidence="6 8" id="KW-0175">Coiled coil</keyword>
<evidence type="ECO:0000259" key="10">
    <source>
        <dbReference type="PROSITE" id="PS51322"/>
    </source>
</evidence>
<organism evidence="11 12">
    <name type="scientific">Callosobruchus maculatus</name>
    <name type="common">Southern cowpea weevil</name>
    <name type="synonym">Pulse bruchid</name>
    <dbReference type="NCBI Taxonomy" id="64391"/>
    <lineage>
        <taxon>Eukaryota</taxon>
        <taxon>Metazoa</taxon>
        <taxon>Ecdysozoa</taxon>
        <taxon>Arthropoda</taxon>
        <taxon>Hexapoda</taxon>
        <taxon>Insecta</taxon>
        <taxon>Pterygota</taxon>
        <taxon>Neoptera</taxon>
        <taxon>Endopterygota</taxon>
        <taxon>Coleoptera</taxon>
        <taxon>Polyphaga</taxon>
        <taxon>Cucujiformia</taxon>
        <taxon>Chrysomeloidea</taxon>
        <taxon>Chrysomelidae</taxon>
        <taxon>Bruchinae</taxon>
        <taxon>Bruchini</taxon>
        <taxon>Callosobruchus</taxon>
    </lineage>
</organism>
<dbReference type="GO" id="GO:0015031">
    <property type="term" value="P:protein transport"/>
    <property type="evidence" value="ECO:0007669"/>
    <property type="project" value="UniProtKB-UniRule"/>
</dbReference>
<dbReference type="InterPro" id="IPR016135">
    <property type="entry name" value="UBQ-conjugating_enzyme/RWD"/>
</dbReference>
<dbReference type="SUPFAM" id="SSF140111">
    <property type="entry name" value="Endosomal sorting complex assembly domain"/>
    <property type="match status" value="1"/>
</dbReference>
<evidence type="ECO:0000313" key="11">
    <source>
        <dbReference type="EMBL" id="VEN54105.1"/>
    </source>
</evidence>
<gene>
    <name evidence="11" type="ORF">CALMAC_LOCUS13677</name>
</gene>
<proteinExistence type="inferred from homology"/>
<comment type="subcellular location">
    <subcellularLocation>
        <location evidence="1">Endosome</location>
    </subcellularLocation>
</comment>
<dbReference type="Proteomes" id="UP000410492">
    <property type="component" value="Unassembled WGS sequence"/>
</dbReference>
<dbReference type="PANTHER" id="PTHR23306">
    <property type="entry name" value="TUMOR SUSCEPTIBILITY GENE 101 PROTEIN-RELATED"/>
    <property type="match status" value="1"/>
</dbReference>
<dbReference type="InterPro" id="IPR008883">
    <property type="entry name" value="UEV_N"/>
</dbReference>
<dbReference type="Pfam" id="PF09454">
    <property type="entry name" value="Vps23_core"/>
    <property type="match status" value="1"/>
</dbReference>
<evidence type="ECO:0000256" key="8">
    <source>
        <dbReference type="SAM" id="Coils"/>
    </source>
</evidence>
<dbReference type="GO" id="GO:0000813">
    <property type="term" value="C:ESCRT I complex"/>
    <property type="evidence" value="ECO:0007669"/>
    <property type="project" value="TreeGrafter"/>
</dbReference>
<keyword evidence="3 7" id="KW-0813">Transport</keyword>
<dbReference type="GO" id="GO:0008333">
    <property type="term" value="P:endosome to lysosome transport"/>
    <property type="evidence" value="ECO:0007669"/>
    <property type="project" value="TreeGrafter"/>
</dbReference>
<dbReference type="PROSITE" id="PS51312">
    <property type="entry name" value="SB"/>
    <property type="match status" value="1"/>
</dbReference>
<dbReference type="Gene3D" id="6.10.140.820">
    <property type="match status" value="1"/>
</dbReference>
<dbReference type="Pfam" id="PF05743">
    <property type="entry name" value="UEV"/>
    <property type="match status" value="1"/>
</dbReference>
<dbReference type="Gene3D" id="3.10.110.10">
    <property type="entry name" value="Ubiquitin Conjugating Enzyme"/>
    <property type="match status" value="1"/>
</dbReference>
<evidence type="ECO:0000256" key="7">
    <source>
        <dbReference type="PROSITE-ProRule" id="PRU00644"/>
    </source>
</evidence>
<evidence type="ECO:0000256" key="4">
    <source>
        <dbReference type="ARBA" id="ARBA00022753"/>
    </source>
</evidence>
<dbReference type="InterPro" id="IPR017916">
    <property type="entry name" value="SB_dom"/>
</dbReference>
<name>A0A653D2C7_CALMS</name>
<dbReference type="InterPro" id="IPR052070">
    <property type="entry name" value="ESCRT-I_UEV_domain"/>
</dbReference>
<accession>A0A653D2C7</accession>
<feature type="domain" description="UEV" evidence="10">
    <location>
        <begin position="2"/>
        <end position="145"/>
    </location>
</feature>
<keyword evidence="5 7" id="KW-0653">Protein transport</keyword>
<dbReference type="SUPFAM" id="SSF54495">
    <property type="entry name" value="UBC-like"/>
    <property type="match status" value="1"/>
</dbReference>
<dbReference type="Gene3D" id="6.10.250.370">
    <property type="match status" value="1"/>
</dbReference>
<dbReference type="EMBL" id="CAACVG010009751">
    <property type="protein sequence ID" value="VEN54105.1"/>
    <property type="molecule type" value="Genomic_DNA"/>
</dbReference>
<dbReference type="InterPro" id="IPR037202">
    <property type="entry name" value="ESCRT_assembly_dom"/>
</dbReference>
<dbReference type="CDD" id="cd11685">
    <property type="entry name" value="UEV_TSG101-like"/>
    <property type="match status" value="1"/>
</dbReference>
<evidence type="ECO:0000256" key="3">
    <source>
        <dbReference type="ARBA" id="ARBA00022448"/>
    </source>
</evidence>
<dbReference type="AlphaFoldDB" id="A0A653D2C7"/>
<evidence type="ECO:0000256" key="6">
    <source>
        <dbReference type="ARBA" id="ARBA00023054"/>
    </source>
</evidence>
<dbReference type="GO" id="GO:0043130">
    <property type="term" value="F:ubiquitin binding"/>
    <property type="evidence" value="ECO:0007669"/>
    <property type="project" value="TreeGrafter"/>
</dbReference>
<protein>
    <recommendedName>
        <fullName evidence="13">UEV domain-containing protein</fullName>
    </recommendedName>
</protein>
<feature type="coiled-coil region" evidence="8">
    <location>
        <begin position="249"/>
        <end position="321"/>
    </location>
</feature>
<keyword evidence="12" id="KW-1185">Reference proteome</keyword>
<dbReference type="OrthoDB" id="306304at2759"/>
<evidence type="ECO:0000256" key="5">
    <source>
        <dbReference type="ARBA" id="ARBA00022927"/>
    </source>
</evidence>
<dbReference type="PROSITE" id="PS51322">
    <property type="entry name" value="UEV"/>
    <property type="match status" value="1"/>
</dbReference>
<evidence type="ECO:0008006" key="13">
    <source>
        <dbReference type="Google" id="ProtNLM"/>
    </source>
</evidence>
<dbReference type="PANTHER" id="PTHR23306:SF3">
    <property type="entry name" value="TUMOR SUPPRESSOR PROTEIN 101"/>
    <property type="match status" value="1"/>
</dbReference>
<keyword evidence="4" id="KW-0967">Endosome</keyword>